<feature type="active site" description="Acyl-ester intermediate" evidence="6">
    <location>
        <position position="70"/>
    </location>
</feature>
<dbReference type="EMBL" id="FOTW01000018">
    <property type="protein sequence ID" value="SFM34391.1"/>
    <property type="molecule type" value="Genomic_DNA"/>
</dbReference>
<evidence type="ECO:0000256" key="3">
    <source>
        <dbReference type="ARBA" id="ARBA00022729"/>
    </source>
</evidence>
<evidence type="ECO:0000313" key="11">
    <source>
        <dbReference type="Proteomes" id="UP000199470"/>
    </source>
</evidence>
<evidence type="ECO:0000256" key="5">
    <source>
        <dbReference type="ARBA" id="ARBA00023251"/>
    </source>
</evidence>
<accession>A0A1I4Q2T9</accession>
<dbReference type="PROSITE" id="PS00337">
    <property type="entry name" value="BETA_LACTAMASE_D"/>
    <property type="match status" value="1"/>
</dbReference>
<keyword evidence="11" id="KW-1185">Reference proteome</keyword>
<dbReference type="GO" id="GO:0008800">
    <property type="term" value="F:beta-lactamase activity"/>
    <property type="evidence" value="ECO:0007669"/>
    <property type="project" value="UniProtKB-UniRule"/>
</dbReference>
<name>A0A1I4Q2T9_9BURK</name>
<dbReference type="OrthoDB" id="9762883at2"/>
<evidence type="ECO:0000259" key="9">
    <source>
        <dbReference type="Pfam" id="PF00905"/>
    </source>
</evidence>
<evidence type="ECO:0000256" key="8">
    <source>
        <dbReference type="SAM" id="SignalP"/>
    </source>
</evidence>
<keyword evidence="5 7" id="KW-0046">Antibiotic resistance</keyword>
<dbReference type="InterPro" id="IPR001460">
    <property type="entry name" value="PCN-bd_Tpept"/>
</dbReference>
<proteinExistence type="inferred from homology"/>
<evidence type="ECO:0000313" key="10">
    <source>
        <dbReference type="EMBL" id="SFM34391.1"/>
    </source>
</evidence>
<feature type="chain" id="PRO_5011641806" description="Beta-lactamase" evidence="8">
    <location>
        <begin position="21"/>
        <end position="265"/>
    </location>
</feature>
<dbReference type="RefSeq" id="WP_093389195.1">
    <property type="nucleotide sequence ID" value="NZ_FOTW01000018.1"/>
</dbReference>
<dbReference type="PROSITE" id="PS51257">
    <property type="entry name" value="PROKAR_LIPOPROTEIN"/>
    <property type="match status" value="1"/>
</dbReference>
<keyword evidence="4 7" id="KW-0378">Hydrolase</keyword>
<evidence type="ECO:0000256" key="1">
    <source>
        <dbReference type="ARBA" id="ARBA00007898"/>
    </source>
</evidence>
<gene>
    <name evidence="10" type="ORF">SAMN02982985_03711</name>
</gene>
<dbReference type="InterPro" id="IPR012338">
    <property type="entry name" value="Beta-lactam/transpept-like"/>
</dbReference>
<dbReference type="EC" id="3.5.2.6" evidence="2 7"/>
<comment type="similarity">
    <text evidence="1 7">Belongs to the class-D beta-lactamase family.</text>
</comment>
<protein>
    <recommendedName>
        <fullName evidence="2 7">Beta-lactamase</fullName>
        <ecNumber evidence="2 7">3.5.2.6</ecNumber>
    </recommendedName>
</protein>
<dbReference type="GO" id="GO:0017001">
    <property type="term" value="P:antibiotic catabolic process"/>
    <property type="evidence" value="ECO:0007669"/>
    <property type="project" value="InterPro"/>
</dbReference>
<dbReference type="InterPro" id="IPR002137">
    <property type="entry name" value="Beta-lactam_class-D_AS"/>
</dbReference>
<sequence>MRFPVSTLLAGLLLSACALAQASDWKDSAAVGKLFKKAGVSGTFVLHDVAADSYTVHNLARAKTRYAPASTFKLANTLIGLTVGAVADVDAALPYGGKPLARKEWEHDMSLRQAMPVSNLRIYQELARRIGAERMRTQLATLNYGNMQTGKAIDSFWLEGPLQISALEQTGFVERLAQDRLPFPREAMAQTRAIAELERTAAYTLYGKTGWSSPADGKDLGWWVGWLQQDGRLYSFALNLDIRRERDAGQRVPLGRASLKALGLL</sequence>
<feature type="signal peptide" evidence="8">
    <location>
        <begin position="1"/>
        <end position="20"/>
    </location>
</feature>
<dbReference type="SUPFAM" id="SSF56601">
    <property type="entry name" value="beta-lactamase/transpeptidase-like"/>
    <property type="match status" value="1"/>
</dbReference>
<evidence type="ECO:0000256" key="6">
    <source>
        <dbReference type="PIRSR" id="PIRSR602137-50"/>
    </source>
</evidence>
<dbReference type="Gene3D" id="3.40.710.10">
    <property type="entry name" value="DD-peptidase/beta-lactamase superfamily"/>
    <property type="match status" value="1"/>
</dbReference>
<dbReference type="NCBIfam" id="NF012161">
    <property type="entry name" value="bla_class_D_main"/>
    <property type="match status" value="1"/>
</dbReference>
<organism evidence="10 11">
    <name type="scientific">Rugamonas rubra</name>
    <dbReference type="NCBI Taxonomy" id="758825"/>
    <lineage>
        <taxon>Bacteria</taxon>
        <taxon>Pseudomonadati</taxon>
        <taxon>Pseudomonadota</taxon>
        <taxon>Betaproteobacteria</taxon>
        <taxon>Burkholderiales</taxon>
        <taxon>Oxalobacteraceae</taxon>
        <taxon>Telluria group</taxon>
        <taxon>Rugamonas</taxon>
    </lineage>
</organism>
<reference evidence="10 11" key="1">
    <citation type="submission" date="2016-10" db="EMBL/GenBank/DDBJ databases">
        <authorList>
            <person name="de Groot N.N."/>
        </authorList>
    </citation>
    <scope>NUCLEOTIDE SEQUENCE [LARGE SCALE GENOMIC DNA]</scope>
    <source>
        <strain evidence="10 11">ATCC 43154</strain>
    </source>
</reference>
<evidence type="ECO:0000256" key="4">
    <source>
        <dbReference type="ARBA" id="ARBA00022801"/>
    </source>
</evidence>
<feature type="domain" description="Penicillin-binding protein transpeptidase" evidence="9">
    <location>
        <begin position="62"/>
        <end position="244"/>
    </location>
</feature>
<evidence type="ECO:0000256" key="7">
    <source>
        <dbReference type="RuleBase" id="RU361140"/>
    </source>
</evidence>
<dbReference type="STRING" id="758825.SAMN02982985_03711"/>
<dbReference type="Proteomes" id="UP000199470">
    <property type="component" value="Unassembled WGS sequence"/>
</dbReference>
<dbReference type="Pfam" id="PF00905">
    <property type="entry name" value="Transpeptidase"/>
    <property type="match status" value="1"/>
</dbReference>
<comment type="catalytic activity">
    <reaction evidence="7">
        <text>a beta-lactam + H2O = a substituted beta-amino acid</text>
        <dbReference type="Rhea" id="RHEA:20401"/>
        <dbReference type="ChEBI" id="CHEBI:15377"/>
        <dbReference type="ChEBI" id="CHEBI:35627"/>
        <dbReference type="ChEBI" id="CHEBI:140347"/>
        <dbReference type="EC" id="3.5.2.6"/>
    </reaction>
</comment>
<dbReference type="GO" id="GO:0008658">
    <property type="term" value="F:penicillin binding"/>
    <property type="evidence" value="ECO:0007669"/>
    <property type="project" value="InterPro"/>
</dbReference>
<feature type="modified residue" description="N6-carboxylysine" evidence="6">
    <location>
        <position position="73"/>
    </location>
</feature>
<dbReference type="GO" id="GO:0046677">
    <property type="term" value="P:response to antibiotic"/>
    <property type="evidence" value="ECO:0007669"/>
    <property type="project" value="UniProtKB-UniRule"/>
</dbReference>
<keyword evidence="3 8" id="KW-0732">Signal</keyword>
<evidence type="ECO:0000256" key="2">
    <source>
        <dbReference type="ARBA" id="ARBA00012865"/>
    </source>
</evidence>
<dbReference type="AlphaFoldDB" id="A0A1I4Q2T9"/>